<sequence length="145" mass="17491">MRLDSSFYNKYVELFDSYMCKIFGTDIEKTEAICSFENRGFFRLEYKYYPHNYRIVIENDITLFDISIFDDEQASNSLQRICKFKNHLSTECIEEAINLLKSVLLKNEFNFYFHKDGKLYKKNAEGIKRVKDIKELLNEREKRCK</sequence>
<evidence type="ECO:0000313" key="2">
    <source>
        <dbReference type="EMBL" id="RHF80122.1"/>
    </source>
</evidence>
<gene>
    <name evidence="2" type="ORF">DW654_17140</name>
    <name evidence="1" type="ORF">ERS852392_01235</name>
</gene>
<protein>
    <submittedName>
        <fullName evidence="1">Uncharacterized protein</fullName>
    </submittedName>
</protein>
<organism evidence="1 3">
    <name type="scientific">Roseburia inulinivorans</name>
    <dbReference type="NCBI Taxonomy" id="360807"/>
    <lineage>
        <taxon>Bacteria</taxon>
        <taxon>Bacillati</taxon>
        <taxon>Bacillota</taxon>
        <taxon>Clostridia</taxon>
        <taxon>Lachnospirales</taxon>
        <taxon>Lachnospiraceae</taxon>
        <taxon>Roseburia</taxon>
    </lineage>
</organism>
<name>A0A173ZAT3_9FIRM</name>
<reference evidence="2 4" key="2">
    <citation type="submission" date="2018-08" db="EMBL/GenBank/DDBJ databases">
        <title>A genome reference for cultivated species of the human gut microbiota.</title>
        <authorList>
            <person name="Zou Y."/>
            <person name="Xue W."/>
            <person name="Luo G."/>
        </authorList>
    </citation>
    <scope>NUCLEOTIDE SEQUENCE [LARGE SCALE GENOMIC DNA]</scope>
    <source>
        <strain evidence="2 4">AM23-23AC</strain>
    </source>
</reference>
<evidence type="ECO:0000313" key="4">
    <source>
        <dbReference type="Proteomes" id="UP000283701"/>
    </source>
</evidence>
<dbReference type="EMBL" id="CYYR01000006">
    <property type="protein sequence ID" value="CUN73421.1"/>
    <property type="molecule type" value="Genomic_DNA"/>
</dbReference>
<dbReference type="AlphaFoldDB" id="A0A173ZAT3"/>
<evidence type="ECO:0000313" key="3">
    <source>
        <dbReference type="Proteomes" id="UP000095395"/>
    </source>
</evidence>
<proteinExistence type="predicted"/>
<evidence type="ECO:0000313" key="1">
    <source>
        <dbReference type="EMBL" id="CUN73421.1"/>
    </source>
</evidence>
<accession>A0A173ZAT3</accession>
<dbReference type="Proteomes" id="UP000095395">
    <property type="component" value="Unassembled WGS sequence"/>
</dbReference>
<reference evidence="1 3" key="1">
    <citation type="submission" date="2015-09" db="EMBL/GenBank/DDBJ databases">
        <authorList>
            <consortium name="Pathogen Informatics"/>
        </authorList>
    </citation>
    <scope>NUCLEOTIDE SEQUENCE [LARGE SCALE GENOMIC DNA]</scope>
    <source>
        <strain evidence="1 3">2789STDY5608835</strain>
    </source>
</reference>
<dbReference type="RefSeq" id="WP_055301763.1">
    <property type="nucleotide sequence ID" value="NZ_CYYR01000006.1"/>
</dbReference>
<dbReference type="Proteomes" id="UP000283701">
    <property type="component" value="Unassembled WGS sequence"/>
</dbReference>
<dbReference type="EMBL" id="QRHP01000041">
    <property type="protein sequence ID" value="RHF80122.1"/>
    <property type="molecule type" value="Genomic_DNA"/>
</dbReference>